<name>A0A0R1R9V3_9LACO</name>
<feature type="transmembrane region" description="Helical" evidence="1">
    <location>
        <begin position="32"/>
        <end position="54"/>
    </location>
</feature>
<keyword evidence="1" id="KW-0812">Transmembrane</keyword>
<keyword evidence="1" id="KW-1133">Transmembrane helix</keyword>
<sequence length="59" mass="6386">MKNSWYRGGLIGLAVLLSGLLWWVLHQTMPNVFIGGFAAVVLGAVIALLIASFWPSSKN</sequence>
<dbReference type="Proteomes" id="UP000051790">
    <property type="component" value="Unassembled WGS sequence"/>
</dbReference>
<evidence type="ECO:0000313" key="3">
    <source>
        <dbReference type="Proteomes" id="UP000051790"/>
    </source>
</evidence>
<dbReference type="AlphaFoldDB" id="A0A0R1R9V3"/>
<keyword evidence="1" id="KW-0472">Membrane</keyword>
<dbReference type="PATRIC" id="fig|1423769.4.peg.3256"/>
<accession>A0A0R1R9V3</accession>
<gene>
    <name evidence="2" type="ORF">FD01_GL003017</name>
</gene>
<evidence type="ECO:0000313" key="2">
    <source>
        <dbReference type="EMBL" id="KRL50981.1"/>
    </source>
</evidence>
<evidence type="ECO:0008006" key="4">
    <source>
        <dbReference type="Google" id="ProtNLM"/>
    </source>
</evidence>
<dbReference type="RefSeq" id="WP_054715468.1">
    <property type="nucleotide sequence ID" value="NZ_AZEU01000063.1"/>
</dbReference>
<proteinExistence type="predicted"/>
<feature type="transmembrane region" description="Helical" evidence="1">
    <location>
        <begin position="6"/>
        <end position="25"/>
    </location>
</feature>
<evidence type="ECO:0000256" key="1">
    <source>
        <dbReference type="SAM" id="Phobius"/>
    </source>
</evidence>
<keyword evidence="3" id="KW-1185">Reference proteome</keyword>
<comment type="caution">
    <text evidence="2">The sequence shown here is derived from an EMBL/GenBank/DDBJ whole genome shotgun (WGS) entry which is preliminary data.</text>
</comment>
<reference evidence="2 3" key="1">
    <citation type="journal article" date="2015" name="Genome Announc.">
        <title>Expanding the biotechnology potential of lactobacilli through comparative genomics of 213 strains and associated genera.</title>
        <authorList>
            <person name="Sun Z."/>
            <person name="Harris H.M."/>
            <person name="McCann A."/>
            <person name="Guo C."/>
            <person name="Argimon S."/>
            <person name="Zhang W."/>
            <person name="Yang X."/>
            <person name="Jeffery I.B."/>
            <person name="Cooney J.C."/>
            <person name="Kagawa T.F."/>
            <person name="Liu W."/>
            <person name="Song Y."/>
            <person name="Salvetti E."/>
            <person name="Wrobel A."/>
            <person name="Rasinkangas P."/>
            <person name="Parkhill J."/>
            <person name="Rea M.C."/>
            <person name="O'Sullivan O."/>
            <person name="Ritari J."/>
            <person name="Douillard F.P."/>
            <person name="Paul Ross R."/>
            <person name="Yang R."/>
            <person name="Briner A.E."/>
            <person name="Felis G.E."/>
            <person name="de Vos W.M."/>
            <person name="Barrangou R."/>
            <person name="Klaenhammer T.R."/>
            <person name="Caufield P.W."/>
            <person name="Cui Y."/>
            <person name="Zhang H."/>
            <person name="O'Toole P.W."/>
        </authorList>
    </citation>
    <scope>NUCLEOTIDE SEQUENCE [LARGE SCALE GENOMIC DNA]</scope>
    <source>
        <strain evidence="2 3">DSM 13343</strain>
    </source>
</reference>
<protein>
    <recommendedName>
        <fullName evidence="4">Major facilitator superfamily (MFS) profile domain-containing protein</fullName>
    </recommendedName>
</protein>
<organism evidence="2 3">
    <name type="scientific">Lacticaseibacillus manihotivorans DSM 13343 = JCM 12514</name>
    <dbReference type="NCBI Taxonomy" id="1423769"/>
    <lineage>
        <taxon>Bacteria</taxon>
        <taxon>Bacillati</taxon>
        <taxon>Bacillota</taxon>
        <taxon>Bacilli</taxon>
        <taxon>Lactobacillales</taxon>
        <taxon>Lactobacillaceae</taxon>
        <taxon>Lacticaseibacillus</taxon>
    </lineage>
</organism>
<dbReference type="EMBL" id="AZEU01000063">
    <property type="protein sequence ID" value="KRL50981.1"/>
    <property type="molecule type" value="Genomic_DNA"/>
</dbReference>